<name>A0A9N9GQM1_9GLOM</name>
<accession>A0A9N9GQM1</accession>
<keyword evidence="2" id="KW-0539">Nucleus</keyword>
<evidence type="ECO:0000256" key="1">
    <source>
        <dbReference type="ARBA" id="ARBA00004123"/>
    </source>
</evidence>
<evidence type="ECO:0000313" key="4">
    <source>
        <dbReference type="Proteomes" id="UP000789739"/>
    </source>
</evidence>
<dbReference type="Proteomes" id="UP000789739">
    <property type="component" value="Unassembled WGS sequence"/>
</dbReference>
<evidence type="ECO:0000256" key="2">
    <source>
        <dbReference type="ARBA" id="ARBA00023242"/>
    </source>
</evidence>
<proteinExistence type="predicted"/>
<dbReference type="OrthoDB" id="121932at2759"/>
<reference evidence="3" key="1">
    <citation type="submission" date="2021-06" db="EMBL/GenBank/DDBJ databases">
        <authorList>
            <person name="Kallberg Y."/>
            <person name="Tangrot J."/>
            <person name="Rosling A."/>
        </authorList>
    </citation>
    <scope>NUCLEOTIDE SEQUENCE</scope>
    <source>
        <strain evidence="3">BR232B</strain>
    </source>
</reference>
<dbReference type="PANTHER" id="PTHR28605">
    <property type="entry name" value="CTF8, CHROMOSOME TRANSMISSION FIDELITY FACTOR 8 HOMOLOG (S. CEREVISIAE)"/>
    <property type="match status" value="1"/>
</dbReference>
<organism evidence="3 4">
    <name type="scientific">Paraglomus brasilianum</name>
    <dbReference type="NCBI Taxonomy" id="144538"/>
    <lineage>
        <taxon>Eukaryota</taxon>
        <taxon>Fungi</taxon>
        <taxon>Fungi incertae sedis</taxon>
        <taxon>Mucoromycota</taxon>
        <taxon>Glomeromycotina</taxon>
        <taxon>Glomeromycetes</taxon>
        <taxon>Paraglomerales</taxon>
        <taxon>Paraglomeraceae</taxon>
        <taxon>Paraglomus</taxon>
    </lineage>
</organism>
<dbReference type="GO" id="GO:0005634">
    <property type="term" value="C:nucleus"/>
    <property type="evidence" value="ECO:0007669"/>
    <property type="project" value="UniProtKB-SubCell"/>
</dbReference>
<comment type="caution">
    <text evidence="3">The sequence shown here is derived from an EMBL/GenBank/DDBJ whole genome shotgun (WGS) entry which is preliminary data.</text>
</comment>
<gene>
    <name evidence="3" type="ORF">PBRASI_LOCUS9069</name>
</gene>
<dbReference type="PANTHER" id="PTHR28605:SF1">
    <property type="entry name" value="CHROMOSOME TRANSMISSION FIDELITY FACTOR 8"/>
    <property type="match status" value="1"/>
</dbReference>
<dbReference type="EMBL" id="CAJVPI010001817">
    <property type="protein sequence ID" value="CAG8627611.1"/>
    <property type="molecule type" value="Genomic_DNA"/>
</dbReference>
<dbReference type="AlphaFoldDB" id="A0A9N9GQM1"/>
<keyword evidence="4" id="KW-1185">Reference proteome</keyword>
<sequence>MNNIVLIELQGELEKYGADEWKDLYVGRIRFEEGVPILYVDHKRIEGKLVELKSPHCIIVKRAHYPLPSSQNPSKAELQDVEMTDYLDAGESANSRTNEGGELNEKNNGKAKIEYCAVSLIWKKYVFTKRPLPVMDAKWKETLNIR</sequence>
<evidence type="ECO:0000313" key="3">
    <source>
        <dbReference type="EMBL" id="CAG8627611.1"/>
    </source>
</evidence>
<comment type="subcellular location">
    <subcellularLocation>
        <location evidence="1">Nucleus</location>
    </subcellularLocation>
</comment>
<protein>
    <submittedName>
        <fullName evidence="3">2289_t:CDS:1</fullName>
    </submittedName>
</protein>